<evidence type="ECO:0000256" key="3">
    <source>
        <dbReference type="ARBA" id="ARBA00022448"/>
    </source>
</evidence>
<dbReference type="InterPro" id="IPR005829">
    <property type="entry name" value="Sugar_transporter_CS"/>
</dbReference>
<feature type="transmembrane region" description="Helical" evidence="7">
    <location>
        <begin position="188"/>
        <end position="208"/>
    </location>
</feature>
<feature type="transmembrane region" description="Helical" evidence="7">
    <location>
        <begin position="375"/>
        <end position="396"/>
    </location>
</feature>
<proteinExistence type="inferred from homology"/>
<dbReference type="InterPro" id="IPR020846">
    <property type="entry name" value="MFS_dom"/>
</dbReference>
<evidence type="ECO:0000256" key="7">
    <source>
        <dbReference type="SAM" id="Phobius"/>
    </source>
</evidence>
<evidence type="ECO:0000313" key="10">
    <source>
        <dbReference type="Proteomes" id="UP000664169"/>
    </source>
</evidence>
<dbReference type="PROSITE" id="PS00217">
    <property type="entry name" value="SUGAR_TRANSPORT_2"/>
    <property type="match status" value="1"/>
</dbReference>
<feature type="transmembrane region" description="Helical" evidence="7">
    <location>
        <begin position="319"/>
        <end position="337"/>
    </location>
</feature>
<dbReference type="InterPro" id="IPR003663">
    <property type="entry name" value="Sugar/inositol_transpt"/>
</dbReference>
<accession>A0A8H3EWH1</accession>
<feature type="transmembrane region" description="Helical" evidence="7">
    <location>
        <begin position="442"/>
        <end position="461"/>
    </location>
</feature>
<feature type="transmembrane region" description="Helical" evidence="7">
    <location>
        <begin position="92"/>
        <end position="112"/>
    </location>
</feature>
<comment type="caution">
    <text evidence="9">The sequence shown here is derived from an EMBL/GenBank/DDBJ whole genome shotgun (WGS) entry which is preliminary data.</text>
</comment>
<dbReference type="SUPFAM" id="SSF103473">
    <property type="entry name" value="MFS general substrate transporter"/>
    <property type="match status" value="1"/>
</dbReference>
<keyword evidence="5 7" id="KW-1133">Transmembrane helix</keyword>
<keyword evidence="10" id="KW-1185">Reference proteome</keyword>
<dbReference type="AlphaFoldDB" id="A0A8H3EWH1"/>
<feature type="transmembrane region" description="Helical" evidence="7">
    <location>
        <begin position="60"/>
        <end position="80"/>
    </location>
</feature>
<dbReference type="PANTHER" id="PTHR48022:SF68">
    <property type="entry name" value="MAJOR FACILITATOR SUPERFAMILY (MFS) PROFILE DOMAIN-CONTAINING PROTEIN-RELATED"/>
    <property type="match status" value="1"/>
</dbReference>
<sequence>MTSSSRPLKAIKKAIMNKQSQVTAFSSTAIALYGYDQGMMSLVNTNFNYLSTMGITEESPLVAVIVSIYYVGCAIGAILASRFADKRGRKPSMFACLVTSCIGNLLMFLAGLGYSRGALFVMLTGRFVMGLGVGGIDSVVPLYSSELHDSDERGKAMAQEFQANILGLNLAFGLNLFVTRTLGKSNQWAWRSPIIAMQVFPVMLIAFISRLPESPRWLISKEKDEKAKEALSEIYDEGDVDDELKTLTKARDDSSDEKIGYSDMLSPQGSQFHPTMLTIMGQVNQALTGYGCISVYGPQVFELLGFNVVDAEFITLGNYMFYLLMMTVAWMTIDVLGRRKLMVWGSIVLVSSFLLLTVFGALISEQSINVPRLPFSIIGATGLYIATSAFGIGWLSQPWLIPTETYPSEARAQGTAISVIVWGIMNFAVTFLSPILFNNLKYWIFLIFAASNSFAGVWTWLYSPETGGRSFEENVRFFEDASEHKTWRVHKINDKEFVSMPKEKGEEGGERQPLLDN</sequence>
<dbReference type="PANTHER" id="PTHR48022">
    <property type="entry name" value="PLASTIDIC GLUCOSE TRANSPORTER 4"/>
    <property type="match status" value="1"/>
</dbReference>
<dbReference type="GO" id="GO:0005351">
    <property type="term" value="F:carbohydrate:proton symporter activity"/>
    <property type="evidence" value="ECO:0007669"/>
    <property type="project" value="TreeGrafter"/>
</dbReference>
<feature type="transmembrane region" description="Helical" evidence="7">
    <location>
        <begin position="118"/>
        <end position="140"/>
    </location>
</feature>
<gene>
    <name evidence="9" type="ORF">GOMPHAMPRED_007460</name>
</gene>
<keyword evidence="6 7" id="KW-0472">Membrane</keyword>
<feature type="domain" description="Major facilitator superfamily (MFS) profile" evidence="8">
    <location>
        <begin position="22"/>
        <end position="467"/>
    </location>
</feature>
<dbReference type="InterPro" id="IPR036259">
    <property type="entry name" value="MFS_trans_sf"/>
</dbReference>
<feature type="transmembrane region" description="Helical" evidence="7">
    <location>
        <begin position="416"/>
        <end position="437"/>
    </location>
</feature>
<dbReference type="Gene3D" id="1.20.1250.20">
    <property type="entry name" value="MFS general substrate transporter like domains"/>
    <property type="match status" value="1"/>
</dbReference>
<keyword evidence="4 7" id="KW-0812">Transmembrane</keyword>
<keyword evidence="3" id="KW-0813">Transport</keyword>
<protein>
    <recommendedName>
        <fullName evidence="8">Major facilitator superfamily (MFS) profile domain-containing protein</fullName>
    </recommendedName>
</protein>
<evidence type="ECO:0000259" key="8">
    <source>
        <dbReference type="PROSITE" id="PS50850"/>
    </source>
</evidence>
<evidence type="ECO:0000256" key="1">
    <source>
        <dbReference type="ARBA" id="ARBA00004141"/>
    </source>
</evidence>
<feature type="transmembrane region" description="Helical" evidence="7">
    <location>
        <begin position="343"/>
        <end position="363"/>
    </location>
</feature>
<organism evidence="9 10">
    <name type="scientific">Gomphillus americanus</name>
    <dbReference type="NCBI Taxonomy" id="1940652"/>
    <lineage>
        <taxon>Eukaryota</taxon>
        <taxon>Fungi</taxon>
        <taxon>Dikarya</taxon>
        <taxon>Ascomycota</taxon>
        <taxon>Pezizomycotina</taxon>
        <taxon>Lecanoromycetes</taxon>
        <taxon>OSLEUM clade</taxon>
        <taxon>Ostropomycetidae</taxon>
        <taxon>Ostropales</taxon>
        <taxon>Graphidaceae</taxon>
        <taxon>Gomphilloideae</taxon>
        <taxon>Gomphillus</taxon>
    </lineage>
</organism>
<reference evidence="9" key="1">
    <citation type="submission" date="2021-03" db="EMBL/GenBank/DDBJ databases">
        <authorList>
            <person name="Tagirdzhanova G."/>
        </authorList>
    </citation>
    <scope>NUCLEOTIDE SEQUENCE</scope>
</reference>
<comment type="subcellular location">
    <subcellularLocation>
        <location evidence="1">Membrane</location>
        <topology evidence="1">Multi-pass membrane protein</topology>
    </subcellularLocation>
</comment>
<dbReference type="Proteomes" id="UP000664169">
    <property type="component" value="Unassembled WGS sequence"/>
</dbReference>
<comment type="similarity">
    <text evidence="2">Belongs to the major facilitator superfamily. Sugar transporter (TC 2.A.1.1) family.</text>
</comment>
<dbReference type="InterPro" id="IPR050360">
    <property type="entry name" value="MFS_Sugar_Transporters"/>
</dbReference>
<dbReference type="InterPro" id="IPR005828">
    <property type="entry name" value="MFS_sugar_transport-like"/>
</dbReference>
<evidence type="ECO:0000313" key="9">
    <source>
        <dbReference type="EMBL" id="CAF9911578.1"/>
    </source>
</evidence>
<evidence type="ECO:0000256" key="4">
    <source>
        <dbReference type="ARBA" id="ARBA00022692"/>
    </source>
</evidence>
<dbReference type="OrthoDB" id="2544694at2759"/>
<evidence type="ECO:0000256" key="2">
    <source>
        <dbReference type="ARBA" id="ARBA00010992"/>
    </source>
</evidence>
<dbReference type="EMBL" id="CAJPDQ010000006">
    <property type="protein sequence ID" value="CAF9911578.1"/>
    <property type="molecule type" value="Genomic_DNA"/>
</dbReference>
<dbReference type="Pfam" id="PF00083">
    <property type="entry name" value="Sugar_tr"/>
    <property type="match status" value="1"/>
</dbReference>
<feature type="transmembrane region" description="Helical" evidence="7">
    <location>
        <begin position="161"/>
        <end position="182"/>
    </location>
</feature>
<feature type="transmembrane region" description="Helical" evidence="7">
    <location>
        <begin position="21"/>
        <end position="40"/>
    </location>
</feature>
<dbReference type="PROSITE" id="PS50850">
    <property type="entry name" value="MFS"/>
    <property type="match status" value="1"/>
</dbReference>
<evidence type="ECO:0000256" key="6">
    <source>
        <dbReference type="ARBA" id="ARBA00023136"/>
    </source>
</evidence>
<name>A0A8H3EWH1_9LECA</name>
<dbReference type="PRINTS" id="PR00171">
    <property type="entry name" value="SUGRTRNSPORT"/>
</dbReference>
<dbReference type="GO" id="GO:0016020">
    <property type="term" value="C:membrane"/>
    <property type="evidence" value="ECO:0007669"/>
    <property type="project" value="UniProtKB-SubCell"/>
</dbReference>
<evidence type="ECO:0000256" key="5">
    <source>
        <dbReference type="ARBA" id="ARBA00022989"/>
    </source>
</evidence>